<accession>A0A8H3AW00</accession>
<comment type="similarity">
    <text evidence="2 10">Belongs to the cytochrome c-type heme lyase family.</text>
</comment>
<reference evidence="11" key="1">
    <citation type="submission" date="2021-01" db="EMBL/GenBank/DDBJ databases">
        <authorList>
            <person name="Kaushik A."/>
        </authorList>
    </citation>
    <scope>NUCLEOTIDE SEQUENCE</scope>
    <source>
        <strain evidence="11">AG1-1A</strain>
    </source>
</reference>
<organism evidence="11 12">
    <name type="scientific">Rhizoctonia solani</name>
    <dbReference type="NCBI Taxonomy" id="456999"/>
    <lineage>
        <taxon>Eukaryota</taxon>
        <taxon>Fungi</taxon>
        <taxon>Dikarya</taxon>
        <taxon>Basidiomycota</taxon>
        <taxon>Agaricomycotina</taxon>
        <taxon>Agaricomycetes</taxon>
        <taxon>Cantharellales</taxon>
        <taxon>Ceratobasidiaceae</taxon>
        <taxon>Rhizoctonia</taxon>
    </lineage>
</organism>
<keyword evidence="5 10" id="KW-0999">Mitochondrion inner membrane</keyword>
<evidence type="ECO:0000256" key="10">
    <source>
        <dbReference type="RuleBase" id="RU363130"/>
    </source>
</evidence>
<evidence type="ECO:0000256" key="4">
    <source>
        <dbReference type="ARBA" id="ARBA00022723"/>
    </source>
</evidence>
<gene>
    <name evidence="11" type="ORF">RDB_LOCUS79319</name>
</gene>
<keyword evidence="7 10" id="KW-0496">Mitochondrion</keyword>
<keyword evidence="4 10" id="KW-0479">Metal-binding</keyword>
<dbReference type="GO" id="GO:0046872">
    <property type="term" value="F:metal ion binding"/>
    <property type="evidence" value="ECO:0007669"/>
    <property type="project" value="UniProtKB-KW"/>
</dbReference>
<comment type="caution">
    <text evidence="11">The sequence shown here is derived from an EMBL/GenBank/DDBJ whole genome shotgun (WGS) entry which is preliminary data.</text>
</comment>
<keyword evidence="9 10" id="KW-0456">Lyase</keyword>
<dbReference type="PANTHER" id="PTHR12743">
    <property type="entry name" value="CYTOCHROME C1 HEME LYASE"/>
    <property type="match status" value="1"/>
</dbReference>
<dbReference type="PANTHER" id="PTHR12743:SF0">
    <property type="entry name" value="HOLOCYTOCHROME C-TYPE SYNTHASE"/>
    <property type="match status" value="1"/>
</dbReference>
<protein>
    <recommendedName>
        <fullName evidence="10">Holocytochrome c-type synthase</fullName>
        <ecNumber evidence="10">4.4.1.17</ecNumber>
    </recommendedName>
</protein>
<dbReference type="Pfam" id="PF01265">
    <property type="entry name" value="Cyto_heme_lyase"/>
    <property type="match status" value="1"/>
</dbReference>
<sequence>MSSHEEETTADKCPVDHTNRAAWANLTPPSWHPPVPGTASDVGQIPHTSLPTLRETSSIPRLDGQKWVYPSEAQFFAAMARKNHSPHAPDMRVIVPIHNAVNERAWHELLAWEAGRGAEACGGVKLVSFKGRPGDRTPKAWFKTLLG</sequence>
<dbReference type="GO" id="GO:0004408">
    <property type="term" value="F:holocytochrome-c synthase activity"/>
    <property type="evidence" value="ECO:0007669"/>
    <property type="project" value="UniProtKB-EC"/>
</dbReference>
<dbReference type="GO" id="GO:0005743">
    <property type="term" value="C:mitochondrial inner membrane"/>
    <property type="evidence" value="ECO:0007669"/>
    <property type="project" value="UniProtKB-SubCell"/>
</dbReference>
<evidence type="ECO:0000256" key="8">
    <source>
        <dbReference type="ARBA" id="ARBA00023136"/>
    </source>
</evidence>
<dbReference type="EC" id="4.4.1.17" evidence="10"/>
<keyword evidence="3 10" id="KW-0349">Heme</keyword>
<comment type="function">
    <text evidence="10">Lyase that catalyzes the covalent linking of the heme group to the cytochrome C apoprotein to produce the mature functional cytochrome.</text>
</comment>
<name>A0A8H3AW00_9AGAM</name>
<evidence type="ECO:0000313" key="12">
    <source>
        <dbReference type="Proteomes" id="UP000663840"/>
    </source>
</evidence>
<keyword evidence="8 10" id="KW-0472">Membrane</keyword>
<evidence type="ECO:0000313" key="11">
    <source>
        <dbReference type="EMBL" id="CAE6441799.1"/>
    </source>
</evidence>
<dbReference type="InterPro" id="IPR000511">
    <property type="entry name" value="Holocyt_c/c1_synthase"/>
</dbReference>
<evidence type="ECO:0000256" key="5">
    <source>
        <dbReference type="ARBA" id="ARBA00022792"/>
    </source>
</evidence>
<dbReference type="Proteomes" id="UP000663840">
    <property type="component" value="Unassembled WGS sequence"/>
</dbReference>
<evidence type="ECO:0000256" key="1">
    <source>
        <dbReference type="ARBA" id="ARBA00004273"/>
    </source>
</evidence>
<keyword evidence="6 10" id="KW-0408">Iron</keyword>
<dbReference type="EMBL" id="CAJMWR010002237">
    <property type="protein sequence ID" value="CAE6441799.1"/>
    <property type="molecule type" value="Genomic_DNA"/>
</dbReference>
<dbReference type="AlphaFoldDB" id="A0A8H3AW00"/>
<evidence type="ECO:0000256" key="3">
    <source>
        <dbReference type="ARBA" id="ARBA00022617"/>
    </source>
</evidence>
<comment type="subcellular location">
    <subcellularLocation>
        <location evidence="1 10">Mitochondrion inner membrane</location>
    </subcellularLocation>
</comment>
<evidence type="ECO:0000256" key="6">
    <source>
        <dbReference type="ARBA" id="ARBA00023004"/>
    </source>
</evidence>
<evidence type="ECO:0000256" key="2">
    <source>
        <dbReference type="ARBA" id="ARBA00007255"/>
    </source>
</evidence>
<evidence type="ECO:0000256" key="7">
    <source>
        <dbReference type="ARBA" id="ARBA00023128"/>
    </source>
</evidence>
<comment type="catalytic activity">
    <reaction evidence="10">
        <text>holo-[cytochrome c] = apo-[cytochrome c] + heme b</text>
        <dbReference type="Rhea" id="RHEA:22648"/>
        <dbReference type="Rhea" id="RHEA-COMP:10725"/>
        <dbReference type="Rhea" id="RHEA-COMP:10726"/>
        <dbReference type="ChEBI" id="CHEBI:29950"/>
        <dbReference type="ChEBI" id="CHEBI:60344"/>
        <dbReference type="ChEBI" id="CHEBI:83739"/>
        <dbReference type="EC" id="4.4.1.17"/>
    </reaction>
</comment>
<proteinExistence type="inferred from homology"/>
<evidence type="ECO:0000256" key="9">
    <source>
        <dbReference type="ARBA" id="ARBA00023239"/>
    </source>
</evidence>